<reference evidence="3 4" key="1">
    <citation type="submission" date="2020-01" db="EMBL/GenBank/DDBJ databases">
        <title>Draft genome sequence of Aspergillus udagawae IFM 53868.</title>
        <authorList>
            <person name="Takahashi H."/>
            <person name="Yaguchi T."/>
        </authorList>
    </citation>
    <scope>NUCLEOTIDE SEQUENCE [LARGE SCALE GENOMIC DNA]</scope>
    <source>
        <strain evidence="3 4">IFM 53868</strain>
    </source>
</reference>
<dbReference type="InterPro" id="IPR046839">
    <property type="entry name" value="ABC_toxin_N"/>
</dbReference>
<gene>
    <name evidence="3" type="ORF">IFM53868_09451</name>
</gene>
<evidence type="ECO:0000256" key="1">
    <source>
        <dbReference type="SAM" id="MobiDB-lite"/>
    </source>
</evidence>
<protein>
    <recommendedName>
        <fullName evidence="2">ABC toxin N-terminal domain-containing protein</fullName>
    </recommendedName>
</protein>
<name>A0ABQ1BBH8_9EURO</name>
<feature type="compositionally biased region" description="Basic and acidic residues" evidence="1">
    <location>
        <begin position="135"/>
        <end position="148"/>
    </location>
</feature>
<feature type="domain" description="ABC toxin N-terminal" evidence="2">
    <location>
        <begin position="516"/>
        <end position="592"/>
    </location>
</feature>
<evidence type="ECO:0000259" key="2">
    <source>
        <dbReference type="Pfam" id="PF20220"/>
    </source>
</evidence>
<feature type="region of interest" description="Disordered" evidence="1">
    <location>
        <begin position="124"/>
        <end position="148"/>
    </location>
</feature>
<dbReference type="Proteomes" id="UP000465266">
    <property type="component" value="Unassembled WGS sequence"/>
</dbReference>
<keyword evidence="4" id="KW-1185">Reference proteome</keyword>
<evidence type="ECO:0000313" key="4">
    <source>
        <dbReference type="Proteomes" id="UP000465266"/>
    </source>
</evidence>
<dbReference type="Pfam" id="PF20220">
    <property type="entry name" value="ABC_toxin_N"/>
    <property type="match status" value="1"/>
</dbReference>
<proteinExistence type="predicted"/>
<organism evidence="3 4">
    <name type="scientific">Aspergillus udagawae</name>
    <dbReference type="NCBI Taxonomy" id="91492"/>
    <lineage>
        <taxon>Eukaryota</taxon>
        <taxon>Fungi</taxon>
        <taxon>Dikarya</taxon>
        <taxon>Ascomycota</taxon>
        <taxon>Pezizomycotina</taxon>
        <taxon>Eurotiomycetes</taxon>
        <taxon>Eurotiomycetidae</taxon>
        <taxon>Eurotiales</taxon>
        <taxon>Aspergillaceae</taxon>
        <taxon>Aspergillus</taxon>
        <taxon>Aspergillus subgen. Fumigati</taxon>
    </lineage>
</organism>
<accession>A0ABQ1BBH8</accession>
<dbReference type="EMBL" id="BLKG01000167">
    <property type="protein sequence ID" value="GFF97822.1"/>
    <property type="molecule type" value="Genomic_DNA"/>
</dbReference>
<evidence type="ECO:0000313" key="3">
    <source>
        <dbReference type="EMBL" id="GFF97822.1"/>
    </source>
</evidence>
<comment type="caution">
    <text evidence="3">The sequence shown here is derived from an EMBL/GenBank/DDBJ whole genome shotgun (WGS) entry which is preliminary data.</text>
</comment>
<sequence>MSLLGTAKTINDSINTIKAQYMEVTDPSHANMQCTNNIIKARLALVCNDDTAAKILDLLNGTNTFSRTKAPIVPETVAAAFTKSVTKAVVSGKLTYIPSMKGGKAQVLCKGIMTANKMEAAHESNPSTTTILAGDVDKNTTDPPVDAKRPSEKRFFFMQHFIPYLQQTLAQNFIRDTIISDVGSQDRTLAQTILENVTIHGKVKLDYLLELLDPFRQDRNNFQGYLIVPCSDSYAFIYPDNSDTGPPPITLNYKVLTWTIYQDDTAQQYWATDASQAVLKAGTPYTASFVNLNPSLLEWKPSSNFRAAVPGSVYMPKIALNQALEVYNRLKMTAILVNHFPLTADKVIYIIKHKGDFGSMDFSSLSIAQWKRIQAFMAFQQSLPLSACLQLINLFKWCTQNPTAVGSALASQISLATTWLAGDIKAMLARVNFSIGTGNDFRNEIILVRLSKLIVLSGTLGIDIPRLFHWSLPLGTAAKDYFRLVSISVDIVKVIRSKLDAMSWNDAIQPLNYVLHGQQQDALIAYLLVQDEVRKQGIINADSLFEFFLIDIQMTPLVETSRIKQAIASVQVFIQRCFLGLEKDVNPAQLDRAR</sequence>